<organism evidence="1 2">
    <name type="scientific">Racocetra persica</name>
    <dbReference type="NCBI Taxonomy" id="160502"/>
    <lineage>
        <taxon>Eukaryota</taxon>
        <taxon>Fungi</taxon>
        <taxon>Fungi incertae sedis</taxon>
        <taxon>Mucoromycota</taxon>
        <taxon>Glomeromycotina</taxon>
        <taxon>Glomeromycetes</taxon>
        <taxon>Diversisporales</taxon>
        <taxon>Gigasporaceae</taxon>
        <taxon>Racocetra</taxon>
    </lineage>
</organism>
<comment type="caution">
    <text evidence="1">The sequence shown here is derived from an EMBL/GenBank/DDBJ whole genome shotgun (WGS) entry which is preliminary data.</text>
</comment>
<feature type="non-terminal residue" evidence="1">
    <location>
        <position position="41"/>
    </location>
</feature>
<feature type="non-terminal residue" evidence="1">
    <location>
        <position position="1"/>
    </location>
</feature>
<proteinExistence type="predicted"/>
<evidence type="ECO:0000313" key="1">
    <source>
        <dbReference type="EMBL" id="CAG8825337.1"/>
    </source>
</evidence>
<protein>
    <submittedName>
        <fullName evidence="1">25645_t:CDS:1</fullName>
    </submittedName>
</protein>
<gene>
    <name evidence="1" type="ORF">RPERSI_LOCUS26461</name>
</gene>
<accession>A0ACA9S3D8</accession>
<sequence>YMDLRMFASDWLEVLINSKAEGNSDHRGIIFDLRVLSLAGF</sequence>
<keyword evidence="2" id="KW-1185">Reference proteome</keyword>
<dbReference type="Proteomes" id="UP000789920">
    <property type="component" value="Unassembled WGS sequence"/>
</dbReference>
<reference evidence="1" key="1">
    <citation type="submission" date="2021-06" db="EMBL/GenBank/DDBJ databases">
        <authorList>
            <person name="Kallberg Y."/>
            <person name="Tangrot J."/>
            <person name="Rosling A."/>
        </authorList>
    </citation>
    <scope>NUCLEOTIDE SEQUENCE</scope>
    <source>
        <strain evidence="1">MA461A</strain>
    </source>
</reference>
<name>A0ACA9S3D8_9GLOM</name>
<dbReference type="EMBL" id="CAJVQC010090379">
    <property type="protein sequence ID" value="CAG8825337.1"/>
    <property type="molecule type" value="Genomic_DNA"/>
</dbReference>
<evidence type="ECO:0000313" key="2">
    <source>
        <dbReference type="Proteomes" id="UP000789920"/>
    </source>
</evidence>